<accession>A0A5J6J1D9</accession>
<gene>
    <name evidence="1" type="ORF">CP980_08225</name>
</gene>
<proteinExistence type="predicted"/>
<evidence type="ECO:0000313" key="2">
    <source>
        <dbReference type="Proteomes" id="UP000325563"/>
    </source>
</evidence>
<dbReference type="KEGG" id="svn:CP980_08225"/>
<organism evidence="1 2">
    <name type="scientific">Streptomyces vinaceus</name>
    <dbReference type="NCBI Taxonomy" id="1960"/>
    <lineage>
        <taxon>Bacteria</taxon>
        <taxon>Bacillati</taxon>
        <taxon>Actinomycetota</taxon>
        <taxon>Actinomycetes</taxon>
        <taxon>Kitasatosporales</taxon>
        <taxon>Streptomycetaceae</taxon>
        <taxon>Streptomyces</taxon>
    </lineage>
</organism>
<dbReference type="Proteomes" id="UP000325563">
    <property type="component" value="Chromosome"/>
</dbReference>
<evidence type="ECO:0000313" key="1">
    <source>
        <dbReference type="EMBL" id="QEV45047.1"/>
    </source>
</evidence>
<sequence>MGRLARQITILPREALFLRFTSLDADCLGVALIPKRSRGRVGPLVGPVLFLQDEEIASPAPGCDGEVGRAASTAVSSD</sequence>
<dbReference type="EMBL" id="CP023692">
    <property type="protein sequence ID" value="QEV45047.1"/>
    <property type="molecule type" value="Genomic_DNA"/>
</dbReference>
<reference evidence="1 2" key="1">
    <citation type="submission" date="2017-09" db="EMBL/GenBank/DDBJ databases">
        <authorList>
            <person name="Lee N."/>
            <person name="Cho B.-K."/>
        </authorList>
    </citation>
    <scope>NUCLEOTIDE SEQUENCE [LARGE SCALE GENOMIC DNA]</scope>
    <source>
        <strain evidence="1 2">ATCC 27476</strain>
    </source>
</reference>
<protein>
    <submittedName>
        <fullName evidence="1">Uncharacterized protein</fullName>
    </submittedName>
</protein>
<name>A0A5J6J1D9_STRVI</name>
<dbReference type="AlphaFoldDB" id="A0A5J6J1D9"/>
<keyword evidence="2" id="KW-1185">Reference proteome</keyword>